<gene>
    <name evidence="2" type="ORF">MAAFP003_3504</name>
</gene>
<dbReference type="GO" id="GO:0005737">
    <property type="term" value="C:cytoplasm"/>
    <property type="evidence" value="ECO:0007669"/>
    <property type="project" value="TreeGrafter"/>
</dbReference>
<protein>
    <submittedName>
        <fullName evidence="2">Oxidoreductase</fullName>
    </submittedName>
</protein>
<feature type="domain" description="NAD-dependent epimerase/dehydratase" evidence="1">
    <location>
        <begin position="6"/>
        <end position="230"/>
    </location>
</feature>
<reference evidence="2" key="1">
    <citation type="submission" date="2018-01" db="EMBL/GenBank/DDBJ databases">
        <authorList>
            <consortium name="Urmite Genomes"/>
        </authorList>
    </citation>
    <scope>NUCLEOTIDE SEQUENCE [LARGE SCALE GENOMIC DNA]</scope>
    <source>
        <strain evidence="2">AFP003</strain>
    </source>
</reference>
<dbReference type="GO" id="GO:0004029">
    <property type="term" value="F:aldehyde dehydrogenase (NAD+) activity"/>
    <property type="evidence" value="ECO:0007669"/>
    <property type="project" value="TreeGrafter"/>
</dbReference>
<dbReference type="InterPro" id="IPR036291">
    <property type="entry name" value="NAD(P)-bd_dom_sf"/>
</dbReference>
<dbReference type="RefSeq" id="WP_096288846.1">
    <property type="nucleotide sequence ID" value="NZ_FXEG02000003.1"/>
</dbReference>
<proteinExistence type="predicted"/>
<evidence type="ECO:0000259" key="1">
    <source>
        <dbReference type="Pfam" id="PF01370"/>
    </source>
</evidence>
<dbReference type="InterPro" id="IPR001509">
    <property type="entry name" value="Epimerase_deHydtase"/>
</dbReference>
<dbReference type="AlphaFoldDB" id="A0A2K4YDF7"/>
<evidence type="ECO:0000313" key="2">
    <source>
        <dbReference type="EMBL" id="SOX54825.1"/>
    </source>
</evidence>
<dbReference type="Pfam" id="PF01370">
    <property type="entry name" value="Epimerase"/>
    <property type="match status" value="1"/>
</dbReference>
<dbReference type="SUPFAM" id="SSF51735">
    <property type="entry name" value="NAD(P)-binding Rossmann-fold domains"/>
    <property type="match status" value="1"/>
</dbReference>
<name>A0A2K4YDF7_9MYCO</name>
<sequence length="336" mass="36214">MPRTAYVTGAAGFVGRHLTERLIADGWHVTALCRPTDRVEVLPPEVDVRFGDVTDASTVTDTLSPDTDAVFHLAANTTTWSRNRRAQFHDNVGGTAVLVDAALARGARRLIYTSSISSFGYQPGVVIDERTPSNVLQRGDNYGKSKRVAEELILDACTRRGLDALILNPVNILGAHDSSNWSRQLILPIASGSLRLVPPGSATWAWVRDVVDAQLAAVTAGGTARRIVLGGVRASFKDVVNTIEELLGKPPTTRVTPRLVVALLCAASTATSALSGREPELTVAKYRRAVGDLRVDDRVAREELGLNHTPLKDQLADTVAWLTQVGSLGSERVDRQ</sequence>
<dbReference type="Proteomes" id="UP000236318">
    <property type="component" value="Unassembled WGS sequence"/>
</dbReference>
<dbReference type="PANTHER" id="PTHR48079:SF6">
    <property type="entry name" value="NAD(P)-BINDING DOMAIN-CONTAINING PROTEIN-RELATED"/>
    <property type="match status" value="1"/>
</dbReference>
<keyword evidence="3" id="KW-1185">Reference proteome</keyword>
<organism evidence="2 3">
    <name type="scientific">Mycobacterium ahvazicum</name>
    <dbReference type="NCBI Taxonomy" id="1964395"/>
    <lineage>
        <taxon>Bacteria</taxon>
        <taxon>Bacillati</taxon>
        <taxon>Actinomycetota</taxon>
        <taxon>Actinomycetes</taxon>
        <taxon>Mycobacteriales</taxon>
        <taxon>Mycobacteriaceae</taxon>
        <taxon>Mycobacterium</taxon>
        <taxon>Mycobacterium simiae complex</taxon>
    </lineage>
</organism>
<evidence type="ECO:0000313" key="3">
    <source>
        <dbReference type="Proteomes" id="UP000236318"/>
    </source>
</evidence>
<dbReference type="PANTHER" id="PTHR48079">
    <property type="entry name" value="PROTEIN YEEZ"/>
    <property type="match status" value="1"/>
</dbReference>
<accession>A0A2K4YDF7</accession>
<dbReference type="Gene3D" id="3.40.50.720">
    <property type="entry name" value="NAD(P)-binding Rossmann-like Domain"/>
    <property type="match status" value="1"/>
</dbReference>
<dbReference type="OrthoDB" id="9801785at2"/>
<dbReference type="EMBL" id="FXEG02000003">
    <property type="protein sequence ID" value="SOX54825.1"/>
    <property type="molecule type" value="Genomic_DNA"/>
</dbReference>
<dbReference type="InterPro" id="IPR051783">
    <property type="entry name" value="NAD(P)-dependent_oxidoreduct"/>
</dbReference>
<comment type="caution">
    <text evidence="2">The sequence shown here is derived from an EMBL/GenBank/DDBJ whole genome shotgun (WGS) entry which is preliminary data.</text>
</comment>